<feature type="transmembrane region" description="Helical" evidence="7">
    <location>
        <begin position="117"/>
        <end position="137"/>
    </location>
</feature>
<dbReference type="EMBL" id="JACRSS010000001">
    <property type="protein sequence ID" value="MBC8537516.1"/>
    <property type="molecule type" value="Genomic_DNA"/>
</dbReference>
<evidence type="ECO:0000256" key="3">
    <source>
        <dbReference type="ARBA" id="ARBA00022475"/>
    </source>
</evidence>
<dbReference type="GO" id="GO:0005886">
    <property type="term" value="C:plasma membrane"/>
    <property type="evidence" value="ECO:0007669"/>
    <property type="project" value="UniProtKB-SubCell"/>
</dbReference>
<feature type="transmembrane region" description="Helical" evidence="7">
    <location>
        <begin position="88"/>
        <end position="105"/>
    </location>
</feature>
<keyword evidence="10" id="KW-1185">Reference proteome</keyword>
<name>A0A926HWB5_9FIRM</name>
<dbReference type="AlphaFoldDB" id="A0A926HWB5"/>
<evidence type="ECO:0000313" key="9">
    <source>
        <dbReference type="EMBL" id="MBC8537516.1"/>
    </source>
</evidence>
<dbReference type="SUPFAM" id="SSF103481">
    <property type="entry name" value="Multidrug resistance efflux transporter EmrE"/>
    <property type="match status" value="2"/>
</dbReference>
<feature type="domain" description="EamA" evidence="8">
    <location>
        <begin position="139"/>
        <end position="275"/>
    </location>
</feature>
<dbReference type="PANTHER" id="PTHR42920">
    <property type="entry name" value="OS03G0707200 PROTEIN-RELATED"/>
    <property type="match status" value="1"/>
</dbReference>
<gene>
    <name evidence="9" type="ORF">H8693_01025</name>
</gene>
<evidence type="ECO:0000256" key="6">
    <source>
        <dbReference type="ARBA" id="ARBA00023136"/>
    </source>
</evidence>
<feature type="transmembrane region" description="Helical" evidence="7">
    <location>
        <begin position="143"/>
        <end position="162"/>
    </location>
</feature>
<dbReference type="InterPro" id="IPR037185">
    <property type="entry name" value="EmrE-like"/>
</dbReference>
<dbReference type="PANTHER" id="PTHR42920:SF5">
    <property type="entry name" value="EAMA DOMAIN-CONTAINING PROTEIN"/>
    <property type="match status" value="1"/>
</dbReference>
<keyword evidence="6 7" id="KW-0472">Membrane</keyword>
<dbReference type="InterPro" id="IPR051258">
    <property type="entry name" value="Diverse_Substrate_Transporter"/>
</dbReference>
<dbReference type="Pfam" id="PF00892">
    <property type="entry name" value="EamA"/>
    <property type="match status" value="2"/>
</dbReference>
<keyword evidence="3" id="KW-1003">Cell membrane</keyword>
<organism evidence="9 10">
    <name type="scientific">Guopingia tenuis</name>
    <dbReference type="NCBI Taxonomy" id="2763656"/>
    <lineage>
        <taxon>Bacteria</taxon>
        <taxon>Bacillati</taxon>
        <taxon>Bacillota</taxon>
        <taxon>Clostridia</taxon>
        <taxon>Christensenellales</taxon>
        <taxon>Christensenellaceae</taxon>
        <taxon>Guopingia</taxon>
    </lineage>
</organism>
<dbReference type="Proteomes" id="UP000617951">
    <property type="component" value="Unassembled WGS sequence"/>
</dbReference>
<accession>A0A926HWB5</accession>
<feature type="transmembrane region" description="Helical" evidence="7">
    <location>
        <begin position="28"/>
        <end position="45"/>
    </location>
</feature>
<comment type="similarity">
    <text evidence="2">Belongs to the EamA transporter family.</text>
</comment>
<evidence type="ECO:0000256" key="4">
    <source>
        <dbReference type="ARBA" id="ARBA00022692"/>
    </source>
</evidence>
<evidence type="ECO:0000256" key="7">
    <source>
        <dbReference type="SAM" id="Phobius"/>
    </source>
</evidence>
<keyword evidence="5 7" id="KW-1133">Transmembrane helix</keyword>
<feature type="domain" description="EamA" evidence="8">
    <location>
        <begin position="1"/>
        <end position="128"/>
    </location>
</feature>
<comment type="caution">
    <text evidence="9">The sequence shown here is derived from an EMBL/GenBank/DDBJ whole genome shotgun (WGS) entry which is preliminary data.</text>
</comment>
<sequence length="296" mass="32233">MLICATFFWGWCILLVKVAINAGLPVTLLHFMRGFVYSALCLLLYRKQIARIRRKDIRHGIIAGLLNFAYFFIQNLSLKYTVPSNCSFLTSMNVLLVPFIAWLFLKKRPTGKNFLCMGIYLIGVTLLTGVLEAGFSFNLGNALALLCAVCFATLITYLGSYAKGTDTGILVFFMAVTQAVMGGLLFFAMDFASFSPASINWGISILCVLGLAGVGSFLCTSLQTYAQKYTTPSSAVLLLSLESVFASTFSVLLGFEPLRTGLVIGGLIIMGAIYLSEAPLAMPHLARQRSGRRSGI</sequence>
<evidence type="ECO:0000256" key="1">
    <source>
        <dbReference type="ARBA" id="ARBA00004651"/>
    </source>
</evidence>
<evidence type="ECO:0000259" key="8">
    <source>
        <dbReference type="Pfam" id="PF00892"/>
    </source>
</evidence>
<evidence type="ECO:0000313" key="10">
    <source>
        <dbReference type="Proteomes" id="UP000617951"/>
    </source>
</evidence>
<evidence type="ECO:0000256" key="2">
    <source>
        <dbReference type="ARBA" id="ARBA00007362"/>
    </source>
</evidence>
<feature type="transmembrane region" description="Helical" evidence="7">
    <location>
        <begin position="169"/>
        <end position="189"/>
    </location>
</feature>
<proteinExistence type="inferred from homology"/>
<reference evidence="9" key="1">
    <citation type="submission" date="2020-08" db="EMBL/GenBank/DDBJ databases">
        <title>Genome public.</title>
        <authorList>
            <person name="Liu C."/>
            <person name="Sun Q."/>
        </authorList>
    </citation>
    <scope>NUCLEOTIDE SEQUENCE</scope>
    <source>
        <strain evidence="9">NSJ-63</strain>
    </source>
</reference>
<evidence type="ECO:0000256" key="5">
    <source>
        <dbReference type="ARBA" id="ARBA00022989"/>
    </source>
</evidence>
<comment type="subcellular location">
    <subcellularLocation>
        <location evidence="1">Cell membrane</location>
        <topology evidence="1">Multi-pass membrane protein</topology>
    </subcellularLocation>
</comment>
<feature type="transmembrane region" description="Helical" evidence="7">
    <location>
        <begin position="261"/>
        <end position="282"/>
    </location>
</feature>
<protein>
    <submittedName>
        <fullName evidence="9">DMT family transporter</fullName>
    </submittedName>
</protein>
<feature type="transmembrane region" description="Helical" evidence="7">
    <location>
        <begin position="201"/>
        <end position="222"/>
    </location>
</feature>
<feature type="transmembrane region" description="Helical" evidence="7">
    <location>
        <begin position="57"/>
        <end position="76"/>
    </location>
</feature>
<keyword evidence="4 7" id="KW-0812">Transmembrane</keyword>
<dbReference type="InterPro" id="IPR000620">
    <property type="entry name" value="EamA_dom"/>
</dbReference>
<feature type="transmembrane region" description="Helical" evidence="7">
    <location>
        <begin position="234"/>
        <end position="255"/>
    </location>
</feature>